<keyword evidence="3" id="KW-1185">Reference proteome</keyword>
<comment type="caution">
    <text evidence="2">The sequence shown here is derived from an EMBL/GenBank/DDBJ whole genome shotgun (WGS) entry which is preliminary data.</text>
</comment>
<reference evidence="2 3" key="1">
    <citation type="submission" date="2014-09" db="EMBL/GenBank/DDBJ databases">
        <title>Whole Genome Shotgun of Flavobacterium aquatile LMG 4008.</title>
        <authorList>
            <person name="Gale A.N."/>
            <person name="Pipes S.E."/>
            <person name="Newman J.D."/>
        </authorList>
    </citation>
    <scope>NUCLEOTIDE SEQUENCE [LARGE SCALE GENOMIC DNA]</scope>
    <source>
        <strain evidence="2 3">LMG 4008</strain>
    </source>
</reference>
<evidence type="ECO:0000313" key="3">
    <source>
        <dbReference type="Proteomes" id="UP000029554"/>
    </source>
</evidence>
<evidence type="ECO:0000256" key="1">
    <source>
        <dbReference type="SAM" id="Phobius"/>
    </source>
</evidence>
<evidence type="ECO:0000313" key="2">
    <source>
        <dbReference type="EMBL" id="KGD68664.1"/>
    </source>
</evidence>
<dbReference type="OrthoDB" id="1370726at2"/>
<keyword evidence="1" id="KW-0472">Membrane</keyword>
<proteinExistence type="predicted"/>
<accession>A0A095SWE7</accession>
<feature type="transmembrane region" description="Helical" evidence="1">
    <location>
        <begin position="7"/>
        <end position="23"/>
    </location>
</feature>
<dbReference type="Proteomes" id="UP000029554">
    <property type="component" value="Unassembled WGS sequence"/>
</dbReference>
<dbReference type="eggNOG" id="ENOG5030SP3">
    <property type="taxonomic scope" value="Bacteria"/>
</dbReference>
<gene>
    <name evidence="2" type="ORF">LG45_03180</name>
</gene>
<feature type="transmembrane region" description="Helical" evidence="1">
    <location>
        <begin position="51"/>
        <end position="69"/>
    </location>
</feature>
<name>A0A095SWE7_9FLAO</name>
<protein>
    <submittedName>
        <fullName evidence="2">Uncharacterized protein</fullName>
    </submittedName>
</protein>
<sequence length="72" mass="7764">MKTEKIIGTVLILISLYVGYLGIDKVSNNSKEVKVLGLEIDASNESGKEKGYLFIGIAVVLFAGGLYSINKK</sequence>
<dbReference type="EMBL" id="JRHH01000002">
    <property type="protein sequence ID" value="KGD68664.1"/>
    <property type="molecule type" value="Genomic_DNA"/>
</dbReference>
<keyword evidence="1" id="KW-1133">Transmembrane helix</keyword>
<dbReference type="Pfam" id="PF19388">
    <property type="entry name" value="DUF5963"/>
    <property type="match status" value="1"/>
</dbReference>
<keyword evidence="1" id="KW-0812">Transmembrane</keyword>
<dbReference type="RefSeq" id="WP_035124327.1">
    <property type="nucleotide sequence ID" value="NZ_JRHH01000002.1"/>
</dbReference>
<organism evidence="2 3">
    <name type="scientific">Flavobacterium aquatile LMG 4008 = ATCC 11947</name>
    <dbReference type="NCBI Taxonomy" id="1453498"/>
    <lineage>
        <taxon>Bacteria</taxon>
        <taxon>Pseudomonadati</taxon>
        <taxon>Bacteroidota</taxon>
        <taxon>Flavobacteriia</taxon>
        <taxon>Flavobacteriales</taxon>
        <taxon>Flavobacteriaceae</taxon>
        <taxon>Flavobacterium</taxon>
    </lineage>
</organism>
<dbReference type="InterPro" id="IPR046007">
    <property type="entry name" value="DUF5963"/>
</dbReference>
<dbReference type="AlphaFoldDB" id="A0A095SWE7"/>